<accession>A0ABQ8TQW5</accession>
<dbReference type="Gene3D" id="3.30.420.10">
    <property type="entry name" value="Ribonuclease H-like superfamily/Ribonuclease H"/>
    <property type="match status" value="1"/>
</dbReference>
<evidence type="ECO:0000313" key="1">
    <source>
        <dbReference type="EMBL" id="KAJ4448233.1"/>
    </source>
</evidence>
<gene>
    <name evidence="1" type="ORF">ANN_10247</name>
</gene>
<keyword evidence="2" id="KW-1185">Reference proteome</keyword>
<dbReference type="EMBL" id="JAJSOF020000005">
    <property type="protein sequence ID" value="KAJ4448233.1"/>
    <property type="molecule type" value="Genomic_DNA"/>
</dbReference>
<dbReference type="PANTHER" id="PTHR33939">
    <property type="entry name" value="PROTEIN CBG22215"/>
    <property type="match status" value="1"/>
</dbReference>
<sequence length="203" mass="23992">MESARIVAWRYRFIERLRKLRSEGCRIVYLDETWFDTHDVKKGWDDGTCNCILKTPTSRGKRIMVLHPGGSEGWVDNCLYLSAKNIGDCKADNHDEMTAQVFENWFKNHLLENLPRNRKCIIVMDNASYHSRQLIRFPTMISNVKDIINFMRHNNLPFLTPYPSKQLCCRKSNQPMLVKNMQWRSSQPHTDTKCYDFLHTTVF</sequence>
<evidence type="ECO:0008006" key="3">
    <source>
        <dbReference type="Google" id="ProtNLM"/>
    </source>
</evidence>
<reference evidence="1 2" key="1">
    <citation type="journal article" date="2022" name="Allergy">
        <title>Genome assembly and annotation of Periplaneta americana reveal a comprehensive cockroach allergen profile.</title>
        <authorList>
            <person name="Wang L."/>
            <person name="Xiong Q."/>
            <person name="Saelim N."/>
            <person name="Wang L."/>
            <person name="Nong W."/>
            <person name="Wan A.T."/>
            <person name="Shi M."/>
            <person name="Liu X."/>
            <person name="Cao Q."/>
            <person name="Hui J.H.L."/>
            <person name="Sookrung N."/>
            <person name="Leung T.F."/>
            <person name="Tungtrongchitr A."/>
            <person name="Tsui S.K.W."/>
        </authorList>
    </citation>
    <scope>NUCLEOTIDE SEQUENCE [LARGE SCALE GENOMIC DNA]</scope>
    <source>
        <strain evidence="1">PWHHKU_190912</strain>
    </source>
</reference>
<name>A0ABQ8TQW5_PERAM</name>
<dbReference type="PANTHER" id="PTHR33939:SF1">
    <property type="entry name" value="DUF4371 DOMAIN-CONTAINING PROTEIN"/>
    <property type="match status" value="1"/>
</dbReference>
<dbReference type="Proteomes" id="UP001148838">
    <property type="component" value="Unassembled WGS sequence"/>
</dbReference>
<comment type="caution">
    <text evidence="1">The sequence shown here is derived from an EMBL/GenBank/DDBJ whole genome shotgun (WGS) entry which is preliminary data.</text>
</comment>
<proteinExistence type="predicted"/>
<organism evidence="1 2">
    <name type="scientific">Periplaneta americana</name>
    <name type="common">American cockroach</name>
    <name type="synonym">Blatta americana</name>
    <dbReference type="NCBI Taxonomy" id="6978"/>
    <lineage>
        <taxon>Eukaryota</taxon>
        <taxon>Metazoa</taxon>
        <taxon>Ecdysozoa</taxon>
        <taxon>Arthropoda</taxon>
        <taxon>Hexapoda</taxon>
        <taxon>Insecta</taxon>
        <taxon>Pterygota</taxon>
        <taxon>Neoptera</taxon>
        <taxon>Polyneoptera</taxon>
        <taxon>Dictyoptera</taxon>
        <taxon>Blattodea</taxon>
        <taxon>Blattoidea</taxon>
        <taxon>Blattidae</taxon>
        <taxon>Blattinae</taxon>
        <taxon>Periplaneta</taxon>
    </lineage>
</organism>
<protein>
    <recommendedName>
        <fullName evidence="3">Tc1-like transposase DDE domain-containing protein</fullName>
    </recommendedName>
</protein>
<evidence type="ECO:0000313" key="2">
    <source>
        <dbReference type="Proteomes" id="UP001148838"/>
    </source>
</evidence>
<dbReference type="InterPro" id="IPR036397">
    <property type="entry name" value="RNaseH_sf"/>
</dbReference>